<protein>
    <submittedName>
        <fullName evidence="2">Uncharacterized protein</fullName>
    </submittedName>
</protein>
<name>A0A0A9B9F7_ARUDO</name>
<organism evidence="2">
    <name type="scientific">Arundo donax</name>
    <name type="common">Giant reed</name>
    <name type="synonym">Donax arundinaceus</name>
    <dbReference type="NCBI Taxonomy" id="35708"/>
    <lineage>
        <taxon>Eukaryota</taxon>
        <taxon>Viridiplantae</taxon>
        <taxon>Streptophyta</taxon>
        <taxon>Embryophyta</taxon>
        <taxon>Tracheophyta</taxon>
        <taxon>Spermatophyta</taxon>
        <taxon>Magnoliopsida</taxon>
        <taxon>Liliopsida</taxon>
        <taxon>Poales</taxon>
        <taxon>Poaceae</taxon>
        <taxon>PACMAD clade</taxon>
        <taxon>Arundinoideae</taxon>
        <taxon>Arundineae</taxon>
        <taxon>Arundo</taxon>
    </lineage>
</organism>
<dbReference type="AlphaFoldDB" id="A0A0A9B9F7"/>
<proteinExistence type="predicted"/>
<dbReference type="EMBL" id="GBRH01240030">
    <property type="protein sequence ID" value="JAD57865.1"/>
    <property type="molecule type" value="Transcribed_RNA"/>
</dbReference>
<accession>A0A0A9B9F7</accession>
<evidence type="ECO:0000313" key="2">
    <source>
        <dbReference type="EMBL" id="JAD57865.1"/>
    </source>
</evidence>
<feature type="region of interest" description="Disordered" evidence="1">
    <location>
        <begin position="1"/>
        <end position="40"/>
    </location>
</feature>
<reference evidence="2" key="2">
    <citation type="journal article" date="2015" name="Data Brief">
        <title>Shoot transcriptome of the giant reed, Arundo donax.</title>
        <authorList>
            <person name="Barrero R.A."/>
            <person name="Guerrero F.D."/>
            <person name="Moolhuijzen P."/>
            <person name="Goolsby J.A."/>
            <person name="Tidwell J."/>
            <person name="Bellgard S.E."/>
            <person name="Bellgard M.I."/>
        </authorList>
    </citation>
    <scope>NUCLEOTIDE SEQUENCE</scope>
    <source>
        <tissue evidence="2">Shoot tissue taken approximately 20 cm above the soil surface</tissue>
    </source>
</reference>
<reference evidence="2" key="1">
    <citation type="submission" date="2014-09" db="EMBL/GenBank/DDBJ databases">
        <authorList>
            <person name="Magalhaes I.L.F."/>
            <person name="Oliveira U."/>
            <person name="Santos F.R."/>
            <person name="Vidigal T.H.D.A."/>
            <person name="Brescovit A.D."/>
            <person name="Santos A.J."/>
        </authorList>
    </citation>
    <scope>NUCLEOTIDE SEQUENCE</scope>
    <source>
        <tissue evidence="2">Shoot tissue taken approximately 20 cm above the soil surface</tissue>
    </source>
</reference>
<feature type="compositionally biased region" description="Basic and acidic residues" evidence="1">
    <location>
        <begin position="1"/>
        <end position="28"/>
    </location>
</feature>
<evidence type="ECO:0000256" key="1">
    <source>
        <dbReference type="SAM" id="MobiDB-lite"/>
    </source>
</evidence>
<sequence length="40" mass="4302">MKEGAAAMREEGGSGGERDRERERERPHGSWAESGGRDGG</sequence>